<dbReference type="InterPro" id="IPR015915">
    <property type="entry name" value="Kelch-typ_b-propeller"/>
</dbReference>
<dbReference type="InterPro" id="IPR050796">
    <property type="entry name" value="SCF_F-box_component"/>
</dbReference>
<sequence>MHFNLSKENKALKVKLMVKDNNHQKLCLLDYEDSDRVVKIENLVCIEIYGSCNGLNGNLYLASYGFGYNSKVNDYVIVRVEHNCDLSAVHVCSLRKNSWRTLPHVPFAVGYQQRTGASVNGYIHWQGSANPRTYIGKIIAFDIEGESFIEVPLPESISSKKKASFNMNVAEFEGQLCLVSYDETRYSNKNDIWVMKDYGLKESWTKLFSIEMLKSLFNKILKTITP</sequence>
<dbReference type="Proteomes" id="UP000230069">
    <property type="component" value="Unassembled WGS sequence"/>
</dbReference>
<dbReference type="SUPFAM" id="SSF117281">
    <property type="entry name" value="Kelch motif"/>
    <property type="match status" value="1"/>
</dbReference>
<name>A0A2G5DSG8_AQUCA</name>
<accession>A0A2G5DSG8</accession>
<dbReference type="InParanoid" id="A0A2G5DSG8"/>
<reference evidence="1 2" key="1">
    <citation type="submission" date="2017-09" db="EMBL/GenBank/DDBJ databases">
        <title>WGS assembly of Aquilegia coerulea Goldsmith.</title>
        <authorList>
            <person name="Hodges S."/>
            <person name="Kramer E."/>
            <person name="Nordborg M."/>
            <person name="Tomkins J."/>
            <person name="Borevitz J."/>
            <person name="Derieg N."/>
            <person name="Yan J."/>
            <person name="Mihaltcheva S."/>
            <person name="Hayes R.D."/>
            <person name="Rokhsar D."/>
        </authorList>
    </citation>
    <scope>NUCLEOTIDE SEQUENCE [LARGE SCALE GENOMIC DNA]</scope>
    <source>
        <strain evidence="2">cv. Goldsmith</strain>
    </source>
</reference>
<dbReference type="FunCoup" id="A0A2G5DSG8">
    <property type="interactions" value="108"/>
</dbReference>
<organism evidence="1 2">
    <name type="scientific">Aquilegia coerulea</name>
    <name type="common">Rocky mountain columbine</name>
    <dbReference type="NCBI Taxonomy" id="218851"/>
    <lineage>
        <taxon>Eukaryota</taxon>
        <taxon>Viridiplantae</taxon>
        <taxon>Streptophyta</taxon>
        <taxon>Embryophyta</taxon>
        <taxon>Tracheophyta</taxon>
        <taxon>Spermatophyta</taxon>
        <taxon>Magnoliopsida</taxon>
        <taxon>Ranunculales</taxon>
        <taxon>Ranunculaceae</taxon>
        <taxon>Thalictroideae</taxon>
        <taxon>Aquilegia</taxon>
    </lineage>
</organism>
<dbReference type="InterPro" id="IPR017451">
    <property type="entry name" value="F-box-assoc_interact_dom"/>
</dbReference>
<dbReference type="AlphaFoldDB" id="A0A2G5DSG8"/>
<dbReference type="PANTHER" id="PTHR31672">
    <property type="entry name" value="BNACNNG10540D PROTEIN"/>
    <property type="match status" value="1"/>
</dbReference>
<dbReference type="PANTHER" id="PTHR31672:SF13">
    <property type="entry name" value="F-BOX PROTEIN CPR30-LIKE"/>
    <property type="match status" value="1"/>
</dbReference>
<dbReference type="NCBIfam" id="TIGR01640">
    <property type="entry name" value="F_box_assoc_1"/>
    <property type="match status" value="1"/>
</dbReference>
<protein>
    <submittedName>
        <fullName evidence="1">Uncharacterized protein</fullName>
    </submittedName>
</protein>
<proteinExistence type="predicted"/>
<dbReference type="OrthoDB" id="591557at2759"/>
<evidence type="ECO:0000313" key="1">
    <source>
        <dbReference type="EMBL" id="PIA46187.1"/>
    </source>
</evidence>
<gene>
    <name evidence="1" type="ORF">AQUCO_01500006v1</name>
</gene>
<dbReference type="STRING" id="218851.A0A2G5DSG8"/>
<evidence type="ECO:0000313" key="2">
    <source>
        <dbReference type="Proteomes" id="UP000230069"/>
    </source>
</evidence>
<keyword evidence="2" id="KW-1185">Reference proteome</keyword>
<dbReference type="Gene3D" id="2.120.10.80">
    <property type="entry name" value="Kelch-type beta propeller"/>
    <property type="match status" value="1"/>
</dbReference>
<dbReference type="EMBL" id="KZ305032">
    <property type="protein sequence ID" value="PIA46187.1"/>
    <property type="molecule type" value="Genomic_DNA"/>
</dbReference>